<feature type="non-terminal residue" evidence="8">
    <location>
        <position position="1"/>
    </location>
</feature>
<dbReference type="Gene3D" id="3.40.50.300">
    <property type="entry name" value="P-loop containing nucleotide triphosphate hydrolases"/>
    <property type="match status" value="1"/>
</dbReference>
<keyword evidence="7" id="KW-0636">Prenylation</keyword>
<dbReference type="SMART" id="SM00176">
    <property type="entry name" value="RAN"/>
    <property type="match status" value="1"/>
</dbReference>
<sequence length="211" mass="23803">FDYLFKIILTGDSNVGKTKVLSRFMENKFSSDSQPTIGVEFSTKILPIKMKGKTIRVKLQLWDTAGQERYKSITSAYYRGAAGALLVYDITKPNSFEKVEEWLRELRNQTDNEVTVILIGNKVDLEHLREVQTEVGQNLASKQGLMFMETSAQSGSNVEQAFETLVISLIQQKQNALDMSNGVQQEIQSVEQVKIREINSINQQKGNKGCC</sequence>
<dbReference type="InterPro" id="IPR050209">
    <property type="entry name" value="Rab_GTPases_membrane_traffic"/>
</dbReference>
<dbReference type="AlphaFoldDB" id="A0A146KA54"/>
<protein>
    <submittedName>
        <fullName evidence="8">Rab11</fullName>
    </submittedName>
</protein>
<evidence type="ECO:0000256" key="2">
    <source>
        <dbReference type="ARBA" id="ARBA00006270"/>
    </source>
</evidence>
<keyword evidence="3" id="KW-0547">Nucleotide-binding</keyword>
<dbReference type="InterPro" id="IPR005225">
    <property type="entry name" value="Small_GTP-bd"/>
</dbReference>
<keyword evidence="5" id="KW-0472">Membrane</keyword>
<dbReference type="FunFam" id="3.40.50.300:FF:000274">
    <property type="entry name" value="ras-related protein RABA5a"/>
    <property type="match status" value="1"/>
</dbReference>
<dbReference type="InterPro" id="IPR001806">
    <property type="entry name" value="Small_GTPase"/>
</dbReference>
<dbReference type="PRINTS" id="PR00449">
    <property type="entry name" value="RASTRNSFRMNG"/>
</dbReference>
<keyword evidence="6" id="KW-0449">Lipoprotein</keyword>
<comment type="subcellular location">
    <subcellularLocation>
        <location evidence="1">Membrane</location>
        <topology evidence="1">Lipid-anchor</topology>
    </subcellularLocation>
</comment>
<reference evidence="8" key="1">
    <citation type="submission" date="2015-07" db="EMBL/GenBank/DDBJ databases">
        <title>Adaptation to a free-living lifestyle via gene acquisitions in the diplomonad Trepomonas sp. PC1.</title>
        <authorList>
            <person name="Xu F."/>
            <person name="Jerlstrom-Hultqvist J."/>
            <person name="Kolisko M."/>
            <person name="Simpson A.G.B."/>
            <person name="Roger A.J."/>
            <person name="Svard S.G."/>
            <person name="Andersson J.O."/>
        </authorList>
    </citation>
    <scope>NUCLEOTIDE SEQUENCE</scope>
    <source>
        <strain evidence="8">PC1</strain>
    </source>
</reference>
<dbReference type="PROSITE" id="PS51420">
    <property type="entry name" value="RHO"/>
    <property type="match status" value="1"/>
</dbReference>
<comment type="similarity">
    <text evidence="2">Belongs to the small GTPase superfamily. Rab family.</text>
</comment>
<dbReference type="SUPFAM" id="SSF52540">
    <property type="entry name" value="P-loop containing nucleoside triphosphate hydrolases"/>
    <property type="match status" value="1"/>
</dbReference>
<keyword evidence="4" id="KW-0342">GTP-binding</keyword>
<dbReference type="PROSITE" id="PS51419">
    <property type="entry name" value="RAB"/>
    <property type="match status" value="1"/>
</dbReference>
<dbReference type="SMART" id="SM00175">
    <property type="entry name" value="RAB"/>
    <property type="match status" value="1"/>
</dbReference>
<evidence type="ECO:0000256" key="5">
    <source>
        <dbReference type="ARBA" id="ARBA00023136"/>
    </source>
</evidence>
<gene>
    <name evidence="8" type="ORF">TPC1_14624</name>
</gene>
<dbReference type="GO" id="GO:0005525">
    <property type="term" value="F:GTP binding"/>
    <property type="evidence" value="ECO:0007669"/>
    <property type="project" value="UniProtKB-KW"/>
</dbReference>
<evidence type="ECO:0000313" key="8">
    <source>
        <dbReference type="EMBL" id="JAP93188.1"/>
    </source>
</evidence>
<dbReference type="NCBIfam" id="TIGR00231">
    <property type="entry name" value="small_GTP"/>
    <property type="match status" value="1"/>
</dbReference>
<dbReference type="EMBL" id="GDID01003418">
    <property type="protein sequence ID" value="JAP93188.1"/>
    <property type="molecule type" value="Transcribed_RNA"/>
</dbReference>
<evidence type="ECO:0000256" key="1">
    <source>
        <dbReference type="ARBA" id="ARBA00004635"/>
    </source>
</evidence>
<dbReference type="PANTHER" id="PTHR47979">
    <property type="entry name" value="DRAB11-RELATED"/>
    <property type="match status" value="1"/>
</dbReference>
<organism evidence="8">
    <name type="scientific">Trepomonas sp. PC1</name>
    <dbReference type="NCBI Taxonomy" id="1076344"/>
    <lineage>
        <taxon>Eukaryota</taxon>
        <taxon>Metamonada</taxon>
        <taxon>Diplomonadida</taxon>
        <taxon>Hexamitidae</taxon>
        <taxon>Hexamitinae</taxon>
        <taxon>Trepomonas</taxon>
    </lineage>
</organism>
<dbReference type="Pfam" id="PF00071">
    <property type="entry name" value="Ras"/>
    <property type="match status" value="1"/>
</dbReference>
<dbReference type="SMART" id="SM00174">
    <property type="entry name" value="RHO"/>
    <property type="match status" value="1"/>
</dbReference>
<dbReference type="PROSITE" id="PS51421">
    <property type="entry name" value="RAS"/>
    <property type="match status" value="1"/>
</dbReference>
<dbReference type="GO" id="GO:0016020">
    <property type="term" value="C:membrane"/>
    <property type="evidence" value="ECO:0007669"/>
    <property type="project" value="UniProtKB-SubCell"/>
</dbReference>
<dbReference type="InterPro" id="IPR027417">
    <property type="entry name" value="P-loop_NTPase"/>
</dbReference>
<dbReference type="GO" id="GO:0003924">
    <property type="term" value="F:GTPase activity"/>
    <property type="evidence" value="ECO:0007669"/>
    <property type="project" value="InterPro"/>
</dbReference>
<proteinExistence type="inferred from homology"/>
<dbReference type="SMART" id="SM00173">
    <property type="entry name" value="RAS"/>
    <property type="match status" value="1"/>
</dbReference>
<evidence type="ECO:0000256" key="3">
    <source>
        <dbReference type="ARBA" id="ARBA00022741"/>
    </source>
</evidence>
<accession>A0A146KA54</accession>
<evidence type="ECO:0000256" key="4">
    <source>
        <dbReference type="ARBA" id="ARBA00023134"/>
    </source>
</evidence>
<name>A0A146KA54_9EUKA</name>
<evidence type="ECO:0000256" key="6">
    <source>
        <dbReference type="ARBA" id="ARBA00023288"/>
    </source>
</evidence>
<evidence type="ECO:0000256" key="7">
    <source>
        <dbReference type="ARBA" id="ARBA00023289"/>
    </source>
</evidence>